<comment type="caution">
    <text evidence="2">The sequence shown here is derived from an EMBL/GenBank/DDBJ whole genome shotgun (WGS) entry which is preliminary data.</text>
</comment>
<dbReference type="AlphaFoldDB" id="A0A5W2TPI5"/>
<gene>
    <name evidence="1" type="ORF">DS442_22035</name>
    <name evidence="2" type="ORF">F2J48_15985</name>
</gene>
<organism evidence="2">
    <name type="scientific">Salmonella enterica subsp. enterica serovar Telelkebir</name>
    <dbReference type="NCBI Taxonomy" id="1967657"/>
    <lineage>
        <taxon>Bacteria</taxon>
        <taxon>Pseudomonadati</taxon>
        <taxon>Pseudomonadota</taxon>
        <taxon>Gammaproteobacteria</taxon>
        <taxon>Enterobacterales</taxon>
        <taxon>Enterobacteriaceae</taxon>
        <taxon>Salmonella</taxon>
    </lineage>
</organism>
<dbReference type="Pfam" id="PF05930">
    <property type="entry name" value="Phage_AlpA"/>
    <property type="match status" value="1"/>
</dbReference>
<sequence>MSDKFIRFAEVEHRTGFCRSWIYHLITQGEFPRPVKTGKQAVSFIEREVHIWIENKINNKDSYK</sequence>
<reference evidence="2" key="1">
    <citation type="submission" date="2019-09" db="EMBL/GenBank/DDBJ databases">
        <authorList>
            <person name="Ashton P.M."/>
            <person name="Dallman T."/>
            <person name="Nair S."/>
            <person name="De Pinna E."/>
            <person name="Peters T."/>
            <person name="Grant K."/>
        </authorList>
    </citation>
    <scope>NUCLEOTIDE SEQUENCE [LARGE SCALE GENOMIC DNA]</scope>
    <source>
        <strain evidence="1">506078</strain>
        <strain evidence="2">800692</strain>
    </source>
</reference>
<dbReference type="Gene3D" id="1.10.238.160">
    <property type="match status" value="1"/>
</dbReference>
<protein>
    <submittedName>
        <fullName evidence="2">AlpA family transcriptional regulator</fullName>
    </submittedName>
</protein>
<name>A0A5W2TPI5_SALET</name>
<dbReference type="EMBL" id="AAKTLN010000016">
    <property type="protein sequence ID" value="ECV5351075.1"/>
    <property type="molecule type" value="Genomic_DNA"/>
</dbReference>
<dbReference type="InterPro" id="IPR010260">
    <property type="entry name" value="AlpA"/>
</dbReference>
<dbReference type="RefSeq" id="WP_023136598.1">
    <property type="nucleotide sequence ID" value="NZ_MZCV01000045.1"/>
</dbReference>
<accession>A0A5W2TPI5</accession>
<evidence type="ECO:0000313" key="2">
    <source>
        <dbReference type="EMBL" id="ECV5351075.1"/>
    </source>
</evidence>
<dbReference type="PANTHER" id="PTHR36154:SF1">
    <property type="entry name" value="DNA-BINDING TRANSCRIPTIONAL ACTIVATOR ALPA"/>
    <property type="match status" value="1"/>
</dbReference>
<dbReference type="EMBL" id="AAGVFN010000053">
    <property type="protein sequence ID" value="EBS3536966.1"/>
    <property type="molecule type" value="Genomic_DNA"/>
</dbReference>
<evidence type="ECO:0000313" key="1">
    <source>
        <dbReference type="EMBL" id="EBS3536966.1"/>
    </source>
</evidence>
<proteinExistence type="predicted"/>
<dbReference type="InterPro" id="IPR052931">
    <property type="entry name" value="Prophage_regulatory_activator"/>
</dbReference>
<dbReference type="Proteomes" id="UP000839888">
    <property type="component" value="Unassembled WGS sequence"/>
</dbReference>
<dbReference type="PANTHER" id="PTHR36154">
    <property type="entry name" value="DNA-BINDING TRANSCRIPTIONAL ACTIVATOR ALPA"/>
    <property type="match status" value="1"/>
</dbReference>